<gene>
    <name evidence="1" type="ORF">KSX_84590</name>
</gene>
<evidence type="ECO:0000313" key="2">
    <source>
        <dbReference type="Proteomes" id="UP000612362"/>
    </source>
</evidence>
<protein>
    <recommendedName>
        <fullName evidence="3">Nitroreductase family deazaflavin-dependent oxidoreductase</fullName>
    </recommendedName>
</protein>
<accession>A0A8J3IA91</accession>
<dbReference type="Gene3D" id="2.30.110.10">
    <property type="entry name" value="Electron Transport, Fmn-binding Protein, Chain A"/>
    <property type="match status" value="1"/>
</dbReference>
<proteinExistence type="predicted"/>
<dbReference type="Pfam" id="PF04075">
    <property type="entry name" value="F420H2_quin_red"/>
    <property type="match status" value="1"/>
</dbReference>
<dbReference type="EMBL" id="BNJF01000008">
    <property type="protein sequence ID" value="GHO50296.1"/>
    <property type="molecule type" value="Genomic_DNA"/>
</dbReference>
<dbReference type="Proteomes" id="UP000612362">
    <property type="component" value="Unassembled WGS sequence"/>
</dbReference>
<name>A0A8J3IA91_9CHLR</name>
<dbReference type="InterPro" id="IPR004378">
    <property type="entry name" value="F420H2_quin_Rdtase"/>
</dbReference>
<dbReference type="GO" id="GO:0016491">
    <property type="term" value="F:oxidoreductase activity"/>
    <property type="evidence" value="ECO:0007669"/>
    <property type="project" value="InterPro"/>
</dbReference>
<dbReference type="InterPro" id="IPR012349">
    <property type="entry name" value="Split_barrel_FMN-bd"/>
</dbReference>
<evidence type="ECO:0008006" key="3">
    <source>
        <dbReference type="Google" id="ProtNLM"/>
    </source>
</evidence>
<sequence>MNNTLTAPLKPKGLLKWAFHLPRYLYRWHLGWLLGHRFLMLTHLGRKSGRRRQTVLEVVHYNPKTQECIVVTGYGTQSDWYRNIQVHPAIEVQVGRQRYTPQQRMLSAEETVHLLEEYQQRHPKVFRAFMRFIGYAYDGTPEALSALCSILKMVALRP</sequence>
<reference evidence="1" key="1">
    <citation type="submission" date="2020-10" db="EMBL/GenBank/DDBJ databases">
        <title>Taxonomic study of unclassified bacteria belonging to the class Ktedonobacteria.</title>
        <authorList>
            <person name="Yabe S."/>
            <person name="Wang C.M."/>
            <person name="Zheng Y."/>
            <person name="Sakai Y."/>
            <person name="Cavaletti L."/>
            <person name="Monciardini P."/>
            <person name="Donadio S."/>
        </authorList>
    </citation>
    <scope>NUCLEOTIDE SEQUENCE</scope>
    <source>
        <strain evidence="1">SOSP1-1</strain>
    </source>
</reference>
<keyword evidence="2" id="KW-1185">Reference proteome</keyword>
<dbReference type="NCBIfam" id="TIGR00026">
    <property type="entry name" value="hi_GC_TIGR00026"/>
    <property type="match status" value="1"/>
</dbReference>
<evidence type="ECO:0000313" key="1">
    <source>
        <dbReference type="EMBL" id="GHO50296.1"/>
    </source>
</evidence>
<dbReference type="AlphaFoldDB" id="A0A8J3IA91"/>
<comment type="caution">
    <text evidence="1">The sequence shown here is derived from an EMBL/GenBank/DDBJ whole genome shotgun (WGS) entry which is preliminary data.</text>
</comment>
<organism evidence="1 2">
    <name type="scientific">Ktedonospora formicarum</name>
    <dbReference type="NCBI Taxonomy" id="2778364"/>
    <lineage>
        <taxon>Bacteria</taxon>
        <taxon>Bacillati</taxon>
        <taxon>Chloroflexota</taxon>
        <taxon>Ktedonobacteria</taxon>
        <taxon>Ktedonobacterales</taxon>
        <taxon>Ktedonobacteraceae</taxon>
        <taxon>Ktedonospora</taxon>
    </lineage>
</organism>
<dbReference type="RefSeq" id="WP_220199350.1">
    <property type="nucleotide sequence ID" value="NZ_BNJF01000008.1"/>
</dbReference>